<accession>A0A9Q0L0H8</accession>
<dbReference type="InterPro" id="IPR044810">
    <property type="entry name" value="WRKY_plant"/>
</dbReference>
<dbReference type="InterPro" id="IPR003657">
    <property type="entry name" value="WRKY_dom"/>
</dbReference>
<name>A0A9Q0L0H8_9MAGN</name>
<dbReference type="GO" id="GO:0043565">
    <property type="term" value="F:sequence-specific DNA binding"/>
    <property type="evidence" value="ECO:0007669"/>
    <property type="project" value="InterPro"/>
</dbReference>
<protein>
    <recommendedName>
        <fullName evidence="7">WRKY domain-containing protein</fullName>
    </recommendedName>
</protein>
<evidence type="ECO:0000313" key="8">
    <source>
        <dbReference type="EMBL" id="KAJ4979719.1"/>
    </source>
</evidence>
<dbReference type="GO" id="GO:0003700">
    <property type="term" value="F:DNA-binding transcription factor activity"/>
    <property type="evidence" value="ECO:0007669"/>
    <property type="project" value="InterPro"/>
</dbReference>
<dbReference type="PANTHER" id="PTHR31282">
    <property type="entry name" value="WRKY TRANSCRIPTION FACTOR 21-RELATED"/>
    <property type="match status" value="1"/>
</dbReference>
<evidence type="ECO:0000256" key="6">
    <source>
        <dbReference type="SAM" id="MobiDB-lite"/>
    </source>
</evidence>
<keyword evidence="5" id="KW-0539">Nucleus</keyword>
<keyword evidence="2" id="KW-0805">Transcription regulation</keyword>
<sequence>MESSPLAGNLSFVAEKVAEEIFRGRGYANQLQIIFGELIRSDHVSVTVKDLVTKISRSFTEALSQLSSNESGKVPANSDCQQDQQKKRSKKRFDIGCEAIKQVQRTEDNPAKFQTKFIGHHTCQDVLKSSFVVMDDFTAEEGNLLNFESKTLPKQDPPFFSSFSAVKQAEYNPSSSEYLPPQDVTKFKSSIATMALPTTSQSGHIYNVSRSYFRCTYRFDKGCEAIKQVQRTENNPVKFQTKFIGHHTCQDVLKSSFVVMDDFTAEEGNLLNFESKTFPKQDPPFFSSFSSVKQAEYNPSSSEYLPPQDVTKFKSSIATMALPSALQSGHGYDVSRYTTSSSSSYDIDLELIDYAYLNDVFLFNDEN</sequence>
<organism evidence="8 9">
    <name type="scientific">Protea cynaroides</name>
    <dbReference type="NCBI Taxonomy" id="273540"/>
    <lineage>
        <taxon>Eukaryota</taxon>
        <taxon>Viridiplantae</taxon>
        <taxon>Streptophyta</taxon>
        <taxon>Embryophyta</taxon>
        <taxon>Tracheophyta</taxon>
        <taxon>Spermatophyta</taxon>
        <taxon>Magnoliopsida</taxon>
        <taxon>Proteales</taxon>
        <taxon>Proteaceae</taxon>
        <taxon>Protea</taxon>
    </lineage>
</organism>
<dbReference type="Gene3D" id="2.20.25.80">
    <property type="entry name" value="WRKY domain"/>
    <property type="match status" value="1"/>
</dbReference>
<gene>
    <name evidence="8" type="ORF">NE237_010499</name>
</gene>
<keyword evidence="3" id="KW-0238">DNA-binding</keyword>
<feature type="region of interest" description="Disordered" evidence="6">
    <location>
        <begin position="68"/>
        <end position="87"/>
    </location>
</feature>
<evidence type="ECO:0000256" key="4">
    <source>
        <dbReference type="ARBA" id="ARBA00023163"/>
    </source>
</evidence>
<evidence type="ECO:0000256" key="3">
    <source>
        <dbReference type="ARBA" id="ARBA00023125"/>
    </source>
</evidence>
<evidence type="ECO:0000259" key="7">
    <source>
        <dbReference type="PROSITE" id="PS50811"/>
    </source>
</evidence>
<evidence type="ECO:0000313" key="9">
    <source>
        <dbReference type="Proteomes" id="UP001141806"/>
    </source>
</evidence>
<keyword evidence="9" id="KW-1185">Reference proteome</keyword>
<dbReference type="Proteomes" id="UP001141806">
    <property type="component" value="Unassembled WGS sequence"/>
</dbReference>
<dbReference type="SMART" id="SM00774">
    <property type="entry name" value="WRKY"/>
    <property type="match status" value="2"/>
</dbReference>
<feature type="domain" description="WRKY" evidence="7">
    <location>
        <begin position="210"/>
        <end position="247"/>
    </location>
</feature>
<dbReference type="AlphaFoldDB" id="A0A9Q0L0H8"/>
<dbReference type="InterPro" id="IPR036576">
    <property type="entry name" value="WRKY_dom_sf"/>
</dbReference>
<comment type="caution">
    <text evidence="8">The sequence shown here is derived from an EMBL/GenBank/DDBJ whole genome shotgun (WGS) entry which is preliminary data.</text>
</comment>
<dbReference type="PROSITE" id="PS50811">
    <property type="entry name" value="WRKY"/>
    <property type="match status" value="1"/>
</dbReference>
<proteinExistence type="predicted"/>
<dbReference type="GO" id="GO:0005634">
    <property type="term" value="C:nucleus"/>
    <property type="evidence" value="ECO:0007669"/>
    <property type="project" value="UniProtKB-SubCell"/>
</dbReference>
<dbReference type="Pfam" id="PF03106">
    <property type="entry name" value="WRKY"/>
    <property type="match status" value="2"/>
</dbReference>
<dbReference type="SUPFAM" id="SSF118290">
    <property type="entry name" value="WRKY DNA-binding domain"/>
    <property type="match status" value="1"/>
</dbReference>
<evidence type="ECO:0000256" key="5">
    <source>
        <dbReference type="ARBA" id="ARBA00023242"/>
    </source>
</evidence>
<reference evidence="8" key="1">
    <citation type="journal article" date="2023" name="Plant J.">
        <title>The genome of the king protea, Protea cynaroides.</title>
        <authorList>
            <person name="Chang J."/>
            <person name="Duong T.A."/>
            <person name="Schoeman C."/>
            <person name="Ma X."/>
            <person name="Roodt D."/>
            <person name="Barker N."/>
            <person name="Li Z."/>
            <person name="Van de Peer Y."/>
            <person name="Mizrachi E."/>
        </authorList>
    </citation>
    <scope>NUCLEOTIDE SEQUENCE</scope>
    <source>
        <tissue evidence="8">Young leaves</tissue>
    </source>
</reference>
<dbReference type="OrthoDB" id="2021064at2759"/>
<evidence type="ECO:0000256" key="2">
    <source>
        <dbReference type="ARBA" id="ARBA00023015"/>
    </source>
</evidence>
<comment type="subcellular location">
    <subcellularLocation>
        <location evidence="1">Nucleus</location>
    </subcellularLocation>
</comment>
<keyword evidence="4" id="KW-0804">Transcription</keyword>
<evidence type="ECO:0000256" key="1">
    <source>
        <dbReference type="ARBA" id="ARBA00004123"/>
    </source>
</evidence>
<dbReference type="EMBL" id="JAMYWD010000002">
    <property type="protein sequence ID" value="KAJ4979719.1"/>
    <property type="molecule type" value="Genomic_DNA"/>
</dbReference>